<keyword evidence="3" id="KW-0732">Signal</keyword>
<evidence type="ECO:0000313" key="5">
    <source>
        <dbReference type="Proteomes" id="UP001596504"/>
    </source>
</evidence>
<feature type="compositionally biased region" description="Basic and acidic residues" evidence="1">
    <location>
        <begin position="40"/>
        <end position="51"/>
    </location>
</feature>
<comment type="caution">
    <text evidence="4">The sequence shown here is derived from an EMBL/GenBank/DDBJ whole genome shotgun (WGS) entry which is preliminary data.</text>
</comment>
<proteinExistence type="predicted"/>
<feature type="region of interest" description="Disordered" evidence="1">
    <location>
        <begin position="29"/>
        <end position="54"/>
    </location>
</feature>
<evidence type="ECO:0000256" key="2">
    <source>
        <dbReference type="SAM" id="Phobius"/>
    </source>
</evidence>
<sequence>MPAPSPMLRWILMAVLALGVAAMHHVPSQHAQPQIAATAHAEHPSPAEHPEPSPTGHDLLHLCLAVAVGFLVLLAPRLRLLALAPIEARRARPQAEAVPLAPPTPRRLAELCVLRL</sequence>
<accession>A0ABW2LFP0</accession>
<keyword evidence="2" id="KW-1133">Transmembrane helix</keyword>
<evidence type="ECO:0000313" key="4">
    <source>
        <dbReference type="EMBL" id="MFC7339975.1"/>
    </source>
</evidence>
<dbReference type="EMBL" id="JBHTCJ010000001">
    <property type="protein sequence ID" value="MFC7339975.1"/>
    <property type="molecule type" value="Genomic_DNA"/>
</dbReference>
<keyword evidence="2" id="KW-0472">Membrane</keyword>
<reference evidence="5" key="1">
    <citation type="journal article" date="2019" name="Int. J. Syst. Evol. Microbiol.">
        <title>The Global Catalogue of Microorganisms (GCM) 10K type strain sequencing project: providing services to taxonomists for standard genome sequencing and annotation.</title>
        <authorList>
            <consortium name="The Broad Institute Genomics Platform"/>
            <consortium name="The Broad Institute Genome Sequencing Center for Infectious Disease"/>
            <person name="Wu L."/>
            <person name="Ma J."/>
        </authorList>
    </citation>
    <scope>NUCLEOTIDE SEQUENCE [LARGE SCALE GENOMIC DNA]</scope>
    <source>
        <strain evidence="5">WLHS5</strain>
    </source>
</reference>
<protein>
    <recommendedName>
        <fullName evidence="6">Secreted protein</fullName>
    </recommendedName>
</protein>
<evidence type="ECO:0000256" key="1">
    <source>
        <dbReference type="SAM" id="MobiDB-lite"/>
    </source>
</evidence>
<feature type="transmembrane region" description="Helical" evidence="2">
    <location>
        <begin position="59"/>
        <end position="80"/>
    </location>
</feature>
<feature type="signal peptide" evidence="3">
    <location>
        <begin position="1"/>
        <end position="31"/>
    </location>
</feature>
<organism evidence="4 5">
    <name type="scientific">Saccharopolyspora griseoalba</name>
    <dbReference type="NCBI Taxonomy" id="1431848"/>
    <lineage>
        <taxon>Bacteria</taxon>
        <taxon>Bacillati</taxon>
        <taxon>Actinomycetota</taxon>
        <taxon>Actinomycetes</taxon>
        <taxon>Pseudonocardiales</taxon>
        <taxon>Pseudonocardiaceae</taxon>
        <taxon>Saccharopolyspora</taxon>
    </lineage>
</organism>
<keyword evidence="2" id="KW-0812">Transmembrane</keyword>
<keyword evidence="5" id="KW-1185">Reference proteome</keyword>
<evidence type="ECO:0008006" key="6">
    <source>
        <dbReference type="Google" id="ProtNLM"/>
    </source>
</evidence>
<name>A0ABW2LFP0_9PSEU</name>
<feature type="chain" id="PRO_5046439742" description="Secreted protein" evidence="3">
    <location>
        <begin position="32"/>
        <end position="116"/>
    </location>
</feature>
<dbReference type="RefSeq" id="WP_380663056.1">
    <property type="nucleotide sequence ID" value="NZ_JBHTCJ010000001.1"/>
</dbReference>
<evidence type="ECO:0000256" key="3">
    <source>
        <dbReference type="SAM" id="SignalP"/>
    </source>
</evidence>
<dbReference type="Proteomes" id="UP001596504">
    <property type="component" value="Unassembled WGS sequence"/>
</dbReference>
<gene>
    <name evidence="4" type="ORF">ACFQRI_01025</name>
</gene>